<feature type="domain" description="ABC transporter" evidence="5">
    <location>
        <begin position="75"/>
        <end position="399"/>
    </location>
</feature>
<evidence type="ECO:0000256" key="4">
    <source>
        <dbReference type="SAM" id="MobiDB-lite"/>
    </source>
</evidence>
<evidence type="ECO:0000256" key="3">
    <source>
        <dbReference type="ARBA" id="ARBA00022840"/>
    </source>
</evidence>
<dbReference type="InterPro" id="IPR032781">
    <property type="entry name" value="ABC_tran_Xtn"/>
</dbReference>
<dbReference type="FunFam" id="3.40.50.300:FF:001092">
    <property type="entry name" value="ATP-binding cassette sub-family F member 2"/>
    <property type="match status" value="1"/>
</dbReference>
<dbReference type="Pfam" id="PF00005">
    <property type="entry name" value="ABC_tran"/>
    <property type="match status" value="2"/>
</dbReference>
<dbReference type="Pfam" id="PF12848">
    <property type="entry name" value="ABC_tran_Xtn"/>
    <property type="match status" value="1"/>
</dbReference>
<keyword evidence="2" id="KW-0547">Nucleotide-binding</keyword>
<dbReference type="SUPFAM" id="SSF52540">
    <property type="entry name" value="P-loop containing nucleoside triphosphate hydrolases"/>
    <property type="match status" value="2"/>
</dbReference>
<name>A0A8H7F9P9_AGABI</name>
<dbReference type="SMART" id="SM00382">
    <property type="entry name" value="AAA"/>
    <property type="match status" value="2"/>
</dbReference>
<dbReference type="GO" id="GO:0016887">
    <property type="term" value="F:ATP hydrolysis activity"/>
    <property type="evidence" value="ECO:0007669"/>
    <property type="project" value="InterPro"/>
</dbReference>
<evidence type="ECO:0000313" key="7">
    <source>
        <dbReference type="Proteomes" id="UP000629468"/>
    </source>
</evidence>
<evidence type="ECO:0000256" key="2">
    <source>
        <dbReference type="ARBA" id="ARBA00022741"/>
    </source>
</evidence>
<dbReference type="AlphaFoldDB" id="A0A8H7F9P9"/>
<dbReference type="InterPro" id="IPR017871">
    <property type="entry name" value="ABC_transporter-like_CS"/>
</dbReference>
<evidence type="ECO:0000256" key="1">
    <source>
        <dbReference type="ARBA" id="ARBA00022737"/>
    </source>
</evidence>
<protein>
    <recommendedName>
        <fullName evidence="5">ABC transporter domain-containing protein</fullName>
    </recommendedName>
</protein>
<dbReference type="InterPro" id="IPR003593">
    <property type="entry name" value="AAA+_ATPase"/>
</dbReference>
<dbReference type="PROSITE" id="PS50893">
    <property type="entry name" value="ABC_TRANSPORTER_2"/>
    <property type="match status" value="2"/>
</dbReference>
<dbReference type="InterPro" id="IPR027417">
    <property type="entry name" value="P-loop_NTPase"/>
</dbReference>
<dbReference type="CDD" id="cd03221">
    <property type="entry name" value="ABCF_EF-3"/>
    <property type="match status" value="1"/>
</dbReference>
<dbReference type="InterPro" id="IPR003439">
    <property type="entry name" value="ABC_transporter-like_ATP-bd"/>
</dbReference>
<dbReference type="InterPro" id="IPR050611">
    <property type="entry name" value="ABCF"/>
</dbReference>
<gene>
    <name evidence="6" type="ORF">Agabi119p4_2658</name>
</gene>
<feature type="domain" description="ABC transporter" evidence="5">
    <location>
        <begin position="488"/>
        <end position="710"/>
    </location>
</feature>
<reference evidence="6 7" key="1">
    <citation type="journal article" name="Sci. Rep.">
        <title>Telomere-to-telomere assembled and centromere annotated genomes of the two main subspecies of the button mushroom Agaricus bisporus reveal especially polymorphic chromosome ends.</title>
        <authorList>
            <person name="Sonnenberg A.S.M."/>
            <person name="Sedaghat-Telgerd N."/>
            <person name="Lavrijssen B."/>
            <person name="Ohm R.A."/>
            <person name="Hendrickx P.M."/>
            <person name="Scholtmeijer K."/>
            <person name="Baars J.J.P."/>
            <person name="van Peer A."/>
        </authorList>
    </citation>
    <scope>NUCLEOTIDE SEQUENCE [LARGE SCALE GENOMIC DNA]</scope>
    <source>
        <strain evidence="6 7">H119_p4</strain>
    </source>
</reference>
<feature type="region of interest" description="Disordered" evidence="4">
    <location>
        <begin position="1"/>
        <end position="51"/>
    </location>
</feature>
<sequence length="721" mass="80517">MSSSGLNTRIGNLKITDSSSAKKSKTSKLKKKETGKDISESLGPESDEHNSIEITAYSQQSRFHRETFDANNTEIDLKGVNVSIGDREILCDAHLRLKEGVRYGMVGQNGVGKSVLMHVLGNNILVGLPQNVRILHIAQLEEFVSGRTILEELLNADTERVRIIREAEALQNTSKASSDASMNITIHNILISRLQSTLTSTEKQAIKQSGQRGHASRQKALSLSSELTTLKNQNPQTYITPKMVNDVMNEIFGAYEALDLDGDEGRAKGILKGLGFKDEDLGKEGRNVGLIGGLSGGWRMRVMLGKALFVNPDVLLLDEPTNHLDLPAILWLQDYLVNGTEGKTVVVVSHDRNFLDAVTDETIIFKDKQLKYHPGNYDDWETNTEEQRRRKTRMKELEMKRKKQIMTSIQKNVSRAKSTGDDKRLGMVASRKKKLDRMGMERLEDGKRFQMSKHGYYREEIVIEQGFKTVPILLPPPEPFNFPGKTFLQLSEVSFRYGKTPASPIVINKVSLDVGPQMRIGLLGPNGCGKSTLMNLLAGELKPTTGEVKKHHRLRIGYFSQHTVDQLELSLTPLEQLVKTYADVVLTENEARSHFGSCGIGGEAVARPIRTLSGGQRNRVALALITFHRPHVLLLDEITNHLDMGTVESLVEALCGFEGALVVVSHDIWFLKQVVEGDDEDEDEDGESALYMVTKQGQLKQWDAGLDAYVERVQRQIKRRV</sequence>
<accession>A0A8H7F9P9</accession>
<proteinExistence type="predicted"/>
<keyword evidence="3" id="KW-0067">ATP-binding</keyword>
<keyword evidence="1" id="KW-0677">Repeat</keyword>
<comment type="caution">
    <text evidence="6">The sequence shown here is derived from an EMBL/GenBank/DDBJ whole genome shotgun (WGS) entry which is preliminary data.</text>
</comment>
<dbReference type="GO" id="GO:0005524">
    <property type="term" value="F:ATP binding"/>
    <property type="evidence" value="ECO:0007669"/>
    <property type="project" value="UniProtKB-KW"/>
</dbReference>
<dbReference type="PANTHER" id="PTHR19211">
    <property type="entry name" value="ATP-BINDING TRANSPORT PROTEIN-RELATED"/>
    <property type="match status" value="1"/>
</dbReference>
<feature type="compositionally biased region" description="Polar residues" evidence="4">
    <location>
        <begin position="1"/>
        <end position="10"/>
    </location>
</feature>
<dbReference type="EMBL" id="JABXXO010000003">
    <property type="protein sequence ID" value="KAF7783282.1"/>
    <property type="molecule type" value="Genomic_DNA"/>
</dbReference>
<dbReference type="Gene3D" id="3.40.50.300">
    <property type="entry name" value="P-loop containing nucleotide triphosphate hydrolases"/>
    <property type="match status" value="2"/>
</dbReference>
<evidence type="ECO:0000313" key="6">
    <source>
        <dbReference type="EMBL" id="KAF7783282.1"/>
    </source>
</evidence>
<evidence type="ECO:0000259" key="5">
    <source>
        <dbReference type="PROSITE" id="PS50893"/>
    </source>
</evidence>
<organism evidence="6 7">
    <name type="scientific">Agaricus bisporus var. burnettii</name>
    <dbReference type="NCBI Taxonomy" id="192524"/>
    <lineage>
        <taxon>Eukaryota</taxon>
        <taxon>Fungi</taxon>
        <taxon>Dikarya</taxon>
        <taxon>Basidiomycota</taxon>
        <taxon>Agaricomycotina</taxon>
        <taxon>Agaricomycetes</taxon>
        <taxon>Agaricomycetidae</taxon>
        <taxon>Agaricales</taxon>
        <taxon>Agaricineae</taxon>
        <taxon>Agaricaceae</taxon>
        <taxon>Agaricus</taxon>
    </lineage>
</organism>
<dbReference type="PROSITE" id="PS00211">
    <property type="entry name" value="ABC_TRANSPORTER_1"/>
    <property type="match status" value="2"/>
</dbReference>
<dbReference type="Proteomes" id="UP000629468">
    <property type="component" value="Unassembled WGS sequence"/>
</dbReference>
<dbReference type="PANTHER" id="PTHR19211:SF129">
    <property type="entry name" value="ABC TRANSPORTER ATP-BINDING PROTEIN"/>
    <property type="match status" value="1"/>
</dbReference>
<feature type="compositionally biased region" description="Basic residues" evidence="4">
    <location>
        <begin position="22"/>
        <end position="31"/>
    </location>
</feature>